<evidence type="ECO:0000313" key="9">
    <source>
        <dbReference type="EMBL" id="GAB54407.1"/>
    </source>
</evidence>
<dbReference type="eggNOG" id="COG1570">
    <property type="taxonomic scope" value="Bacteria"/>
</dbReference>
<dbReference type="GO" id="GO:0003676">
    <property type="term" value="F:nucleic acid binding"/>
    <property type="evidence" value="ECO:0007669"/>
    <property type="project" value="InterPro"/>
</dbReference>
<keyword evidence="4 5" id="KW-0269">Exonuclease</keyword>
<dbReference type="EMBL" id="BAET01000004">
    <property type="protein sequence ID" value="GAB54407.1"/>
    <property type="molecule type" value="Genomic_DNA"/>
</dbReference>
<dbReference type="NCBIfam" id="TIGR00237">
    <property type="entry name" value="xseA"/>
    <property type="match status" value="1"/>
</dbReference>
<dbReference type="InterPro" id="IPR025824">
    <property type="entry name" value="OB-fold_nuc-bd_dom"/>
</dbReference>
<organism evidence="9 10">
    <name type="scientific">Glaciecola punicea ACAM 611</name>
    <dbReference type="NCBI Taxonomy" id="1121923"/>
    <lineage>
        <taxon>Bacteria</taxon>
        <taxon>Pseudomonadati</taxon>
        <taxon>Pseudomonadota</taxon>
        <taxon>Gammaproteobacteria</taxon>
        <taxon>Alteromonadales</taxon>
        <taxon>Alteromonadaceae</taxon>
        <taxon>Glaciecola</taxon>
    </lineage>
</organism>
<dbReference type="OrthoDB" id="9802795at2"/>
<dbReference type="GO" id="GO:0005737">
    <property type="term" value="C:cytoplasm"/>
    <property type="evidence" value="ECO:0007669"/>
    <property type="project" value="UniProtKB-SubCell"/>
</dbReference>
<sequence length="502" mass="55663">MFAVPQAVKIISVTKLNRFAKQVLESEIGQVWVSGEISNFTRATSGHWYFTLKDDKAQVRTAMFRGANQGVSFTPKHGDKVVVKANISLYEARGDYQLIAVAMEPEGEGLLKQAFEALKLKLQSEGLFAHETKQTLPAHITKIGIVTSQTGAAVHDILHVLGRRNPSIEVIIYPSMVQGDGAAASIAKQIERANIRNEVDVLIVGRGGGSLEDLWPFNEEIVARAIYASHLVVVSAVGHEVDVTIADFVADIRAATPSAAAELLSTDKHVLEKNLSEQKRSLVRALNDMLAQKEQQRMSLQQRLQAQHPVKKFNQNSQQFDYLYARLLQQHPAKTIKEKLESLHYLHQRLQAQHPQLRLLAHKQTLTRSHQRLTQALTKQINIAKQQQSSQAKNISFLSPVNDIKRAKQASQKRLLDLSSTMKAYVLSKEQHLGKTAALLDTVSPLATLSRGYSMTLSENILLRSVRDVQKNQIITSQLADGEIVSTVNSVLKTASPAPQTN</sequence>
<dbReference type="Pfam" id="PF02601">
    <property type="entry name" value="Exonuc_VII_L"/>
    <property type="match status" value="1"/>
</dbReference>
<protein>
    <recommendedName>
        <fullName evidence="5">Exodeoxyribonuclease 7 large subunit</fullName>
        <ecNumber evidence="5">3.1.11.6</ecNumber>
    </recommendedName>
    <alternativeName>
        <fullName evidence="5">Exodeoxyribonuclease VII large subunit</fullName>
        <shortName evidence="5">Exonuclease VII large subunit</shortName>
    </alternativeName>
</protein>
<dbReference type="InterPro" id="IPR003753">
    <property type="entry name" value="Exonuc_VII_L"/>
</dbReference>
<comment type="similarity">
    <text evidence="5 6">Belongs to the XseA family.</text>
</comment>
<dbReference type="GO" id="GO:0009318">
    <property type="term" value="C:exodeoxyribonuclease VII complex"/>
    <property type="evidence" value="ECO:0007669"/>
    <property type="project" value="UniProtKB-UniRule"/>
</dbReference>
<dbReference type="GO" id="GO:0006308">
    <property type="term" value="P:DNA catabolic process"/>
    <property type="evidence" value="ECO:0007669"/>
    <property type="project" value="UniProtKB-UniRule"/>
</dbReference>
<keyword evidence="10" id="KW-1185">Reference proteome</keyword>
<proteinExistence type="inferred from homology"/>
<evidence type="ECO:0000256" key="2">
    <source>
        <dbReference type="ARBA" id="ARBA00022722"/>
    </source>
</evidence>
<name>H5T7Y0_9ALTE</name>
<reference evidence="9 10" key="2">
    <citation type="journal article" date="2017" name="Antonie Van Leeuwenhoek">
        <title>Rhizobium rhizosphaerae sp. nov., a novel species isolated from rice rhizosphere.</title>
        <authorList>
            <person name="Zhao J.J."/>
            <person name="Zhang J."/>
            <person name="Zhang R.J."/>
            <person name="Zhang C.W."/>
            <person name="Yin H.Q."/>
            <person name="Zhang X.X."/>
        </authorList>
    </citation>
    <scope>NUCLEOTIDE SEQUENCE [LARGE SCALE GENOMIC DNA]</scope>
    <source>
        <strain evidence="9 10">ACAM 611</strain>
    </source>
</reference>
<dbReference type="RefSeq" id="WP_006002615.1">
    <property type="nucleotide sequence ID" value="NZ_BAET01000004.1"/>
</dbReference>
<comment type="subcellular location">
    <subcellularLocation>
        <location evidence="5 6">Cytoplasm</location>
    </subcellularLocation>
</comment>
<evidence type="ECO:0000256" key="1">
    <source>
        <dbReference type="ARBA" id="ARBA00022490"/>
    </source>
</evidence>
<dbReference type="InterPro" id="IPR020579">
    <property type="entry name" value="Exonuc_VII_lsu_C"/>
</dbReference>
<keyword evidence="1 5" id="KW-0963">Cytoplasm</keyword>
<evidence type="ECO:0000259" key="7">
    <source>
        <dbReference type="Pfam" id="PF02601"/>
    </source>
</evidence>
<gene>
    <name evidence="5 9" type="primary">xseA</name>
    <name evidence="9" type="ORF">GPUN_0254</name>
</gene>
<comment type="caution">
    <text evidence="9">The sequence shown here is derived from an EMBL/GenBank/DDBJ whole genome shotgun (WGS) entry which is preliminary data.</text>
</comment>
<dbReference type="AlphaFoldDB" id="H5T7Y0"/>
<dbReference type="EC" id="3.1.11.6" evidence="5"/>
<dbReference type="STRING" id="56804.BAE46_10285"/>
<comment type="function">
    <text evidence="5">Bidirectionally degrades single-stranded DNA into large acid-insoluble oligonucleotides, which are then degraded further into small acid-soluble oligonucleotides.</text>
</comment>
<evidence type="ECO:0000313" key="10">
    <source>
        <dbReference type="Proteomes" id="UP000053586"/>
    </source>
</evidence>
<evidence type="ECO:0000256" key="4">
    <source>
        <dbReference type="ARBA" id="ARBA00022839"/>
    </source>
</evidence>
<keyword evidence="2 5" id="KW-0540">Nuclease</keyword>
<dbReference type="HAMAP" id="MF_00378">
    <property type="entry name" value="Exonuc_7_L"/>
    <property type="match status" value="1"/>
</dbReference>
<evidence type="ECO:0000259" key="8">
    <source>
        <dbReference type="Pfam" id="PF13742"/>
    </source>
</evidence>
<dbReference type="GO" id="GO:0008855">
    <property type="term" value="F:exodeoxyribonuclease VII activity"/>
    <property type="evidence" value="ECO:0007669"/>
    <property type="project" value="UniProtKB-UniRule"/>
</dbReference>
<reference evidence="9 10" key="1">
    <citation type="journal article" date="2012" name="J. Bacteriol.">
        <title>Genome sequence of proteorhodopsin-containing sea ice bacterium Glaciecola punicea ACAM 611T.</title>
        <authorList>
            <person name="Qin Q.-L."/>
            <person name="Xie B.-B."/>
            <person name="Shu Y.-L."/>
            <person name="Rong J.-C."/>
            <person name="Zhao D.-L."/>
            <person name="Zhang X.-Y."/>
            <person name="Chen X.-L."/>
            <person name="Zhou B.-C."/>
            <person name="Zhanga Y.-Z."/>
        </authorList>
    </citation>
    <scope>NUCLEOTIDE SEQUENCE [LARGE SCALE GENOMIC DNA]</scope>
    <source>
        <strain evidence="9 10">ACAM 611</strain>
    </source>
</reference>
<evidence type="ECO:0000256" key="3">
    <source>
        <dbReference type="ARBA" id="ARBA00022801"/>
    </source>
</evidence>
<dbReference type="PANTHER" id="PTHR30008:SF0">
    <property type="entry name" value="EXODEOXYRIBONUCLEASE 7 LARGE SUBUNIT"/>
    <property type="match status" value="1"/>
</dbReference>
<comment type="catalytic activity">
    <reaction evidence="5 6">
        <text>Exonucleolytic cleavage in either 5'- to 3'- or 3'- to 5'-direction to yield nucleoside 5'-phosphates.</text>
        <dbReference type="EC" id="3.1.11.6"/>
    </reaction>
</comment>
<comment type="subunit">
    <text evidence="5">Heterooligomer composed of large and small subunits.</text>
</comment>
<dbReference type="PANTHER" id="PTHR30008">
    <property type="entry name" value="EXODEOXYRIBONUCLEASE 7 LARGE SUBUNIT"/>
    <property type="match status" value="1"/>
</dbReference>
<dbReference type="CDD" id="cd04489">
    <property type="entry name" value="ExoVII_LU_OBF"/>
    <property type="match status" value="1"/>
</dbReference>
<dbReference type="Proteomes" id="UP000053586">
    <property type="component" value="Unassembled WGS sequence"/>
</dbReference>
<evidence type="ECO:0000256" key="6">
    <source>
        <dbReference type="RuleBase" id="RU004355"/>
    </source>
</evidence>
<evidence type="ECO:0000256" key="5">
    <source>
        <dbReference type="HAMAP-Rule" id="MF_00378"/>
    </source>
</evidence>
<feature type="domain" description="Exonuclease VII large subunit C-terminal" evidence="7">
    <location>
        <begin position="127"/>
        <end position="406"/>
    </location>
</feature>
<accession>H5T7Y0</accession>
<feature type="domain" description="OB-fold nucleic acid binding" evidence="8">
    <location>
        <begin position="11"/>
        <end position="103"/>
    </location>
</feature>
<dbReference type="Pfam" id="PF13742">
    <property type="entry name" value="tRNA_anti_2"/>
    <property type="match status" value="1"/>
</dbReference>
<keyword evidence="3 5" id="KW-0378">Hydrolase</keyword>